<accession>A0A240E438</accession>
<keyword evidence="3" id="KW-1003">Cell membrane</keyword>
<feature type="transmembrane region" description="Helical" evidence="9">
    <location>
        <begin position="16"/>
        <end position="36"/>
    </location>
</feature>
<sequence>MGQEQTQAYNAPKNKINISLALLILTFFLIWSYWLSQQYVEYHFGFIAIIGALFGLVLQRSRFCFYCIFTDYFAHKDSRGILGILLALLIGTLGYHAVFGAFLPVLDGRQLPPDAHIGVVSWILPLSALSFGFGMALSGSCISAQLYRLGEGLLTAPIALIGVAIGFALGFLSWNSLYLSFMQKAQPLWLPNLVGYAGSVLIQVIVIGGLLVFFLYLENKRRIHTQNDHDTPHQDDEPSLWQAIFQQRWPTWVGGIFIGLIATIAYFRVGALGVTAEIGSISRTFLDQVVGGVSRLEGLDRLTGCITVIKQTLLSNNGVFVLSLILGSLISALSAGQLRWQGNTLKGILRIFCGGVLMGWGAMISLGCTVGMLLSGIMAGALSGWVFAVFCLFGAWIGWYLRQKWT</sequence>
<feature type="transmembrane region" description="Helical" evidence="9">
    <location>
        <begin position="42"/>
        <end position="59"/>
    </location>
</feature>
<evidence type="ECO:0000256" key="8">
    <source>
        <dbReference type="ARBA" id="ARBA00035655"/>
    </source>
</evidence>
<feature type="transmembrane region" description="Helical" evidence="9">
    <location>
        <begin position="122"/>
        <end position="142"/>
    </location>
</feature>
<proteinExistence type="inferred from homology"/>
<feature type="transmembrane region" description="Helical" evidence="9">
    <location>
        <begin position="318"/>
        <end position="336"/>
    </location>
</feature>
<dbReference type="Proteomes" id="UP000219042">
    <property type="component" value="Unassembled WGS sequence"/>
</dbReference>
<evidence type="ECO:0000256" key="1">
    <source>
        <dbReference type="ARBA" id="ARBA00004429"/>
    </source>
</evidence>
<feature type="transmembrane region" description="Helical" evidence="9">
    <location>
        <begin position="380"/>
        <end position="401"/>
    </location>
</feature>
<keyword evidence="7 9" id="KW-0472">Membrane</keyword>
<comment type="similarity">
    <text evidence="8">Belongs to the TsuA/YedE (TC 9.B.102) family.</text>
</comment>
<protein>
    <submittedName>
        <fullName evidence="10">Uncharacterized protein</fullName>
    </submittedName>
</protein>
<evidence type="ECO:0000256" key="5">
    <source>
        <dbReference type="ARBA" id="ARBA00022692"/>
    </source>
</evidence>
<comment type="subcellular location">
    <subcellularLocation>
        <location evidence="1">Cell inner membrane</location>
        <topology evidence="1">Multi-pass membrane protein</topology>
    </subcellularLocation>
</comment>
<dbReference type="OrthoDB" id="9794165at2"/>
<dbReference type="GO" id="GO:0005886">
    <property type="term" value="C:plasma membrane"/>
    <property type="evidence" value="ECO:0007669"/>
    <property type="project" value="UniProtKB-SubCell"/>
</dbReference>
<name>A0A240E438_9GAMM</name>
<keyword evidence="5 9" id="KW-0812">Transmembrane</keyword>
<dbReference type="PANTHER" id="PTHR30574:SF1">
    <property type="entry name" value="SULPHUR TRANSPORT DOMAIN-CONTAINING PROTEIN"/>
    <property type="match status" value="1"/>
</dbReference>
<evidence type="ECO:0000256" key="3">
    <source>
        <dbReference type="ARBA" id="ARBA00022475"/>
    </source>
</evidence>
<dbReference type="PANTHER" id="PTHR30574">
    <property type="entry name" value="INNER MEMBRANE PROTEIN YEDE"/>
    <property type="match status" value="1"/>
</dbReference>
<feature type="transmembrane region" description="Helical" evidence="9">
    <location>
        <begin position="80"/>
        <end position="102"/>
    </location>
</feature>
<evidence type="ECO:0000256" key="7">
    <source>
        <dbReference type="ARBA" id="ARBA00023136"/>
    </source>
</evidence>
<gene>
    <name evidence="10" type="ORF">SAMN05421731_101576</name>
</gene>
<keyword evidence="6 9" id="KW-1133">Transmembrane helix</keyword>
<evidence type="ECO:0000313" key="10">
    <source>
        <dbReference type="EMBL" id="SNX43534.1"/>
    </source>
</evidence>
<keyword evidence="2" id="KW-0813">Transport</keyword>
<evidence type="ECO:0000256" key="4">
    <source>
        <dbReference type="ARBA" id="ARBA00022519"/>
    </source>
</evidence>
<reference evidence="11" key="1">
    <citation type="submission" date="2016-09" db="EMBL/GenBank/DDBJ databases">
        <authorList>
            <person name="Varghese N."/>
            <person name="Submissions S."/>
        </authorList>
    </citation>
    <scope>NUCLEOTIDE SEQUENCE [LARGE SCALE GENOMIC DNA]</scope>
    <source>
        <strain evidence="11">ANC 4466</strain>
    </source>
</reference>
<evidence type="ECO:0000256" key="9">
    <source>
        <dbReference type="SAM" id="Phobius"/>
    </source>
</evidence>
<dbReference type="InterPro" id="IPR007272">
    <property type="entry name" value="Sulf_transp_TsuA/YedE"/>
</dbReference>
<feature type="transmembrane region" description="Helical" evidence="9">
    <location>
        <begin position="194"/>
        <end position="217"/>
    </location>
</feature>
<evidence type="ECO:0000313" key="11">
    <source>
        <dbReference type="Proteomes" id="UP000219042"/>
    </source>
</evidence>
<dbReference type="Pfam" id="PF04143">
    <property type="entry name" value="Sulf_transp"/>
    <property type="match status" value="1"/>
</dbReference>
<dbReference type="RefSeq" id="WP_097077816.1">
    <property type="nucleotide sequence ID" value="NZ_BAABHT010000020.1"/>
</dbReference>
<feature type="transmembrane region" description="Helical" evidence="9">
    <location>
        <begin position="348"/>
        <end position="374"/>
    </location>
</feature>
<dbReference type="AlphaFoldDB" id="A0A240E438"/>
<evidence type="ECO:0000256" key="6">
    <source>
        <dbReference type="ARBA" id="ARBA00022989"/>
    </source>
</evidence>
<feature type="transmembrane region" description="Helical" evidence="9">
    <location>
        <begin position="154"/>
        <end position="174"/>
    </location>
</feature>
<feature type="transmembrane region" description="Helical" evidence="9">
    <location>
        <begin position="249"/>
        <end position="267"/>
    </location>
</feature>
<keyword evidence="11" id="KW-1185">Reference proteome</keyword>
<evidence type="ECO:0000256" key="2">
    <source>
        <dbReference type="ARBA" id="ARBA00022448"/>
    </source>
</evidence>
<dbReference type="EMBL" id="OANT01000001">
    <property type="protein sequence ID" value="SNX43534.1"/>
    <property type="molecule type" value="Genomic_DNA"/>
</dbReference>
<keyword evidence="4" id="KW-0997">Cell inner membrane</keyword>
<organism evidence="10 11">
    <name type="scientific">Acinetobacter puyangensis</name>
    <dbReference type="NCBI Taxonomy" id="1096779"/>
    <lineage>
        <taxon>Bacteria</taxon>
        <taxon>Pseudomonadati</taxon>
        <taxon>Pseudomonadota</taxon>
        <taxon>Gammaproteobacteria</taxon>
        <taxon>Moraxellales</taxon>
        <taxon>Moraxellaceae</taxon>
        <taxon>Acinetobacter</taxon>
    </lineage>
</organism>